<evidence type="ECO:0000313" key="3">
    <source>
        <dbReference type="EMBL" id="MEV0972547.1"/>
    </source>
</evidence>
<dbReference type="PANTHER" id="PTHR46268">
    <property type="entry name" value="STRESS RESPONSE PROTEIN NHAX"/>
    <property type="match status" value="1"/>
</dbReference>
<dbReference type="InterPro" id="IPR006016">
    <property type="entry name" value="UspA"/>
</dbReference>
<sequence length="130" mass="13891">MTVLVGYIPSPEGEAALHAATDEARRRGEPLLVVNASRGDAYVDPRFAQLDDLDRVRRDLTEAGVIFGVHQVVGERDATEEIIDLAASEGVSLLVIGLRHRNPLGKLIMGSAAQRILLEAACPILAVKAA</sequence>
<dbReference type="Pfam" id="PF00582">
    <property type="entry name" value="Usp"/>
    <property type="match status" value="1"/>
</dbReference>
<accession>A0ABV3GM05</accession>
<evidence type="ECO:0000313" key="4">
    <source>
        <dbReference type="Proteomes" id="UP001551675"/>
    </source>
</evidence>
<dbReference type="Proteomes" id="UP001551675">
    <property type="component" value="Unassembled WGS sequence"/>
</dbReference>
<dbReference type="Gene3D" id="3.40.50.620">
    <property type="entry name" value="HUPs"/>
    <property type="match status" value="1"/>
</dbReference>
<evidence type="ECO:0000256" key="1">
    <source>
        <dbReference type="ARBA" id="ARBA00008791"/>
    </source>
</evidence>
<reference evidence="3 4" key="1">
    <citation type="submission" date="2024-06" db="EMBL/GenBank/DDBJ databases">
        <title>The Natural Products Discovery Center: Release of the First 8490 Sequenced Strains for Exploring Actinobacteria Biosynthetic Diversity.</title>
        <authorList>
            <person name="Kalkreuter E."/>
            <person name="Kautsar S.A."/>
            <person name="Yang D."/>
            <person name="Bader C.D."/>
            <person name="Teijaro C.N."/>
            <person name="Fluegel L."/>
            <person name="Davis C.M."/>
            <person name="Simpson J.R."/>
            <person name="Lauterbach L."/>
            <person name="Steele A.D."/>
            <person name="Gui C."/>
            <person name="Meng S."/>
            <person name="Li G."/>
            <person name="Viehrig K."/>
            <person name="Ye F."/>
            <person name="Su P."/>
            <person name="Kiefer A.F."/>
            <person name="Nichols A."/>
            <person name="Cepeda A.J."/>
            <person name="Yan W."/>
            <person name="Fan B."/>
            <person name="Jiang Y."/>
            <person name="Adhikari A."/>
            <person name="Zheng C.-J."/>
            <person name="Schuster L."/>
            <person name="Cowan T.M."/>
            <person name="Smanski M.J."/>
            <person name="Chevrette M.G."/>
            <person name="De Carvalho L.P.S."/>
            <person name="Shen B."/>
        </authorList>
    </citation>
    <scope>NUCLEOTIDE SEQUENCE [LARGE SCALE GENOMIC DNA]</scope>
    <source>
        <strain evidence="3 4">NPDC050100</strain>
    </source>
</reference>
<dbReference type="PRINTS" id="PR01438">
    <property type="entry name" value="UNVRSLSTRESS"/>
</dbReference>
<protein>
    <submittedName>
        <fullName evidence="3">Universal stress protein</fullName>
    </submittedName>
</protein>
<dbReference type="CDD" id="cd00293">
    <property type="entry name" value="USP-like"/>
    <property type="match status" value="1"/>
</dbReference>
<proteinExistence type="inferred from homology"/>
<dbReference type="InterPro" id="IPR014729">
    <property type="entry name" value="Rossmann-like_a/b/a_fold"/>
</dbReference>
<dbReference type="SUPFAM" id="SSF52402">
    <property type="entry name" value="Adenine nucleotide alpha hydrolases-like"/>
    <property type="match status" value="1"/>
</dbReference>
<dbReference type="RefSeq" id="WP_061257818.1">
    <property type="nucleotide sequence ID" value="NZ_JBFALK010000017.1"/>
</dbReference>
<organism evidence="3 4">
    <name type="scientific">Microtetraspora glauca</name>
    <dbReference type="NCBI Taxonomy" id="1996"/>
    <lineage>
        <taxon>Bacteria</taxon>
        <taxon>Bacillati</taxon>
        <taxon>Actinomycetota</taxon>
        <taxon>Actinomycetes</taxon>
        <taxon>Streptosporangiales</taxon>
        <taxon>Streptosporangiaceae</taxon>
        <taxon>Microtetraspora</taxon>
    </lineage>
</organism>
<dbReference type="EMBL" id="JBFALK010000017">
    <property type="protein sequence ID" value="MEV0972547.1"/>
    <property type="molecule type" value="Genomic_DNA"/>
</dbReference>
<dbReference type="InterPro" id="IPR006015">
    <property type="entry name" value="Universal_stress_UspA"/>
</dbReference>
<feature type="domain" description="UspA" evidence="2">
    <location>
        <begin position="2"/>
        <end position="128"/>
    </location>
</feature>
<comment type="similarity">
    <text evidence="1">Belongs to the universal stress protein A family.</text>
</comment>
<gene>
    <name evidence="3" type="ORF">AB0I59_28425</name>
</gene>
<keyword evidence="4" id="KW-1185">Reference proteome</keyword>
<comment type="caution">
    <text evidence="3">The sequence shown here is derived from an EMBL/GenBank/DDBJ whole genome shotgun (WGS) entry which is preliminary data.</text>
</comment>
<evidence type="ECO:0000259" key="2">
    <source>
        <dbReference type="Pfam" id="PF00582"/>
    </source>
</evidence>
<dbReference type="PANTHER" id="PTHR46268:SF6">
    <property type="entry name" value="UNIVERSAL STRESS PROTEIN UP12"/>
    <property type="match status" value="1"/>
</dbReference>
<name>A0ABV3GM05_MICGL</name>